<dbReference type="EMBL" id="AP035768">
    <property type="protein sequence ID" value="BFO19731.1"/>
    <property type="molecule type" value="Genomic_DNA"/>
</dbReference>
<keyword evidence="1" id="KW-0238">DNA-binding</keyword>
<name>A0AAT9HQJ1_9ACTN</name>
<dbReference type="NCBIfam" id="NF040570">
    <property type="entry name" value="guided_TnpB"/>
    <property type="match status" value="1"/>
</dbReference>
<dbReference type="InterPro" id="IPR010095">
    <property type="entry name" value="Cas12f1-like_TNB"/>
</dbReference>
<sequence length="461" mass="50991">MKLVVQVKLMPEAEQAAALSATLRAVNEAANWVSAVAFEQGVPREYELRKHTYAELKSRGLGAQAAQHTIKKVRDAYTTLKANIKAGNLGKPGSKRRGKAGSKPIAFRPEAAQSYDDRCLSWRYDAQAVSIWTTAGRIRAVRFVCSADGLKMLREHRQGESDLVERDGVFYLIATCEVPEEKQYEPDGFIGVDLGIVNIATTSTGYQAAGRDLNRHRKRHGDLREKLQRKGTESAKRLLKKRSRREQRHVSNTNHVIAKTIVTEAERTSAGIALEDLGGIRQRVRLRRPQRVMLHSWAFAQLGEFIAYKARRAGVPVVHVGPACTSQTCCECGHVDKKNRVDQALFICRNCGVVAHADRNASTTSPDVAPRCGMRGVSHASLPPRKGVPGRRSSPSSQLGTTSKPGPSVPGQVDTSRSPSMTVTARPLSRVRPPRRSVRTRPERGEAWRPVRAVRPRRSDQ</sequence>
<feature type="compositionally biased region" description="Polar residues" evidence="2">
    <location>
        <begin position="393"/>
        <end position="405"/>
    </location>
</feature>
<feature type="compositionally biased region" description="Basic and acidic residues" evidence="2">
    <location>
        <begin position="440"/>
        <end position="449"/>
    </location>
</feature>
<evidence type="ECO:0000256" key="1">
    <source>
        <dbReference type="ARBA" id="ARBA00023125"/>
    </source>
</evidence>
<dbReference type="GO" id="GO:0004519">
    <property type="term" value="F:endonuclease activity"/>
    <property type="evidence" value="ECO:0007669"/>
    <property type="project" value="UniProtKB-KW"/>
</dbReference>
<accession>A0AAT9HQJ1</accession>
<dbReference type="NCBIfam" id="TIGR01766">
    <property type="entry name" value="IS200/IS605 family accessory protein TnpB-like domain"/>
    <property type="match status" value="1"/>
</dbReference>
<feature type="compositionally biased region" description="Basic residues" evidence="2">
    <location>
        <begin position="452"/>
        <end position="461"/>
    </location>
</feature>
<feature type="domain" description="Cas12f1-like TNB" evidence="3">
    <location>
        <begin position="299"/>
        <end position="362"/>
    </location>
</feature>
<keyword evidence="4" id="KW-0378">Hydrolase</keyword>
<evidence type="ECO:0000259" key="3">
    <source>
        <dbReference type="Pfam" id="PF07282"/>
    </source>
</evidence>
<dbReference type="GO" id="GO:0003677">
    <property type="term" value="F:DNA binding"/>
    <property type="evidence" value="ECO:0007669"/>
    <property type="project" value="UniProtKB-KW"/>
</dbReference>
<keyword evidence="4" id="KW-0255">Endonuclease</keyword>
<reference evidence="4" key="1">
    <citation type="submission" date="2024-06" db="EMBL/GenBank/DDBJ databases">
        <authorList>
            <consortium name="consrtm"/>
            <person name="Uemura M."/>
            <person name="Terahara T."/>
        </authorList>
    </citation>
    <scope>NUCLEOTIDE SEQUENCE</scope>
    <source>
        <strain evidence="4">KM77-8</strain>
    </source>
</reference>
<evidence type="ECO:0000256" key="2">
    <source>
        <dbReference type="SAM" id="MobiDB-lite"/>
    </source>
</evidence>
<dbReference type="Pfam" id="PF07282">
    <property type="entry name" value="Cas12f1-like_TNB"/>
    <property type="match status" value="1"/>
</dbReference>
<organism evidence="4">
    <name type="scientific">Streptomyces haneummycinicus</name>
    <dbReference type="NCBI Taxonomy" id="3074435"/>
    <lineage>
        <taxon>Bacteria</taxon>
        <taxon>Bacillati</taxon>
        <taxon>Actinomycetota</taxon>
        <taxon>Actinomycetes</taxon>
        <taxon>Kitasatosporales</taxon>
        <taxon>Streptomycetaceae</taxon>
        <taxon>Streptomyces</taxon>
    </lineage>
</organism>
<feature type="compositionally biased region" description="Polar residues" evidence="2">
    <location>
        <begin position="413"/>
        <end position="423"/>
    </location>
</feature>
<reference evidence="4" key="2">
    <citation type="submission" date="2024-07" db="EMBL/GenBank/DDBJ databases">
        <title>Streptomyces haneummycinica sp. nov., a new antibiotic-producing actinobacterium isolated from marine sediment.</title>
        <authorList>
            <person name="Uemura M."/>
            <person name="Hamada M."/>
            <person name="Hirano S."/>
            <person name="Kobayashi K."/>
            <person name="Ohshiro T."/>
            <person name="Kobayashi T."/>
            <person name="Terahara T."/>
        </authorList>
    </citation>
    <scope>NUCLEOTIDE SEQUENCE</scope>
    <source>
        <strain evidence="4">KM77-8</strain>
    </source>
</reference>
<gene>
    <name evidence="4" type="ORF">SHKM778_61190</name>
</gene>
<feature type="region of interest" description="Disordered" evidence="2">
    <location>
        <begin position="359"/>
        <end position="461"/>
    </location>
</feature>
<dbReference type="AlphaFoldDB" id="A0AAT9HQJ1"/>
<keyword evidence="4" id="KW-0540">Nuclease</keyword>
<proteinExistence type="predicted"/>
<evidence type="ECO:0000313" key="4">
    <source>
        <dbReference type="EMBL" id="BFO19731.1"/>
    </source>
</evidence>
<protein>
    <submittedName>
        <fullName evidence="4">RNA-guided endonuclease TnpB family protein</fullName>
    </submittedName>
</protein>